<name>A0A975SUY0_9ACTN</name>
<dbReference type="Proteomes" id="UP000683575">
    <property type="component" value="Chromosome"/>
</dbReference>
<sequence length="245" mass="25003">MGRRTVLLIVAALIAALGTGMVFLYVRGADNRAVAGQAPVQVLKAVAQIEPGETMAAAQAAGKIQLGKVPRSQVLVGAVNSVTGLENSVALSTIYPNEQIVTAKFGAAGDQDTLTIPDGNIAISVNLTDTGRVAGFVNPGASVAVFVNTASDDSSGAGATTRLLLPKVQVIAVGDTTVVNTTTTDPAGAQTTEQLPKTLFTLSVPQTDAERIMYAVSHGELSFGLLNDKSKVKTGPGVTAKNLFG</sequence>
<accession>A0A975SUY0</accession>
<proteinExistence type="predicted"/>
<evidence type="ECO:0000313" key="3">
    <source>
        <dbReference type="Proteomes" id="UP000683575"/>
    </source>
</evidence>
<evidence type="ECO:0000313" key="2">
    <source>
        <dbReference type="EMBL" id="QWZ06362.1"/>
    </source>
</evidence>
<dbReference type="NCBIfam" id="TIGR03177">
    <property type="entry name" value="pilus_cpaB"/>
    <property type="match status" value="1"/>
</dbReference>
<organism evidence="2 3">
    <name type="scientific">Nocardioides panacis</name>
    <dbReference type="NCBI Taxonomy" id="2849501"/>
    <lineage>
        <taxon>Bacteria</taxon>
        <taxon>Bacillati</taxon>
        <taxon>Actinomycetota</taxon>
        <taxon>Actinomycetes</taxon>
        <taxon>Propionibacteriales</taxon>
        <taxon>Nocardioidaceae</taxon>
        <taxon>Nocardioides</taxon>
    </lineage>
</organism>
<gene>
    <name evidence="2" type="primary">cpaB</name>
    <name evidence="2" type="ORF">KRR39_12120</name>
</gene>
<dbReference type="InterPro" id="IPR017592">
    <property type="entry name" value="Pilus_assmbl_Flp-typ_CpaB"/>
</dbReference>
<dbReference type="KEGG" id="nps:KRR39_12120"/>
<protein>
    <submittedName>
        <fullName evidence="2">Flp pilus assembly protein CpaB</fullName>
    </submittedName>
</protein>
<keyword evidence="3" id="KW-1185">Reference proteome</keyword>
<dbReference type="RefSeq" id="WP_216937234.1">
    <property type="nucleotide sequence ID" value="NZ_CP077062.1"/>
</dbReference>
<dbReference type="EMBL" id="CP077062">
    <property type="protein sequence ID" value="QWZ06362.1"/>
    <property type="molecule type" value="Genomic_DNA"/>
</dbReference>
<dbReference type="InterPro" id="IPR031571">
    <property type="entry name" value="RcpC_dom"/>
</dbReference>
<dbReference type="Pfam" id="PF16976">
    <property type="entry name" value="RcpC"/>
    <property type="match status" value="1"/>
</dbReference>
<evidence type="ECO:0000259" key="1">
    <source>
        <dbReference type="Pfam" id="PF16976"/>
    </source>
</evidence>
<feature type="domain" description="Flp pilus assembly protein RcpC/CpaB" evidence="1">
    <location>
        <begin position="115"/>
        <end position="225"/>
    </location>
</feature>
<reference evidence="2" key="1">
    <citation type="submission" date="2021-06" db="EMBL/GenBank/DDBJ databases">
        <title>Complete genome sequence of Nocardioides sp. G188.</title>
        <authorList>
            <person name="Im W.-T."/>
        </authorList>
    </citation>
    <scope>NUCLEOTIDE SEQUENCE</scope>
    <source>
        <strain evidence="2">G188</strain>
    </source>
</reference>
<dbReference type="AlphaFoldDB" id="A0A975SUY0"/>